<sequence length="489" mass="52682">MEDFLKSNSERFQMRPSDKVWKGIEDNLKRRRRRMGWFTSLFLLCTSAGAWLLTHPGTPGSGTAAVGTGTTAAAGKNRNGALLSETTFSNQRSVPGSSTRTAREQQNGTAAATGINGSNGSAATDLKLAGTSGTPAAAARSNTTGSFLSTQGAAQRALSATRAGSSNNGPVQAHTSRPGNDTRNSTVTASTEVTSLLTDLALAPDDQYLTEASLEKPVPVSTPALAPLPAIESTPKPEVQKPIAGARRMSLQFFFTPTVSYRSLSENKDYTSSVPRNAVDPNAAALYNINDVVTHKPNIGVELGLSAKVPVSRIVRLQGGVQFNMSRYDVQAFNNAQPQPATMAFIGGGVQTSQTNYTNFEGTSAQKDWLQNMYLQVSAPIGIELKLAGNENTQFGIAGTVQPTYIISDRVYMLSTDYKSYAEVPWLIRRWNLNTAFSTYVGYSTGKLNWQIGPQVRYQLFSSFVSKYPVKENLFDFGLRVGVSLNPKR</sequence>
<dbReference type="Proteomes" id="UP000295334">
    <property type="component" value="Unassembled WGS sequence"/>
</dbReference>
<dbReference type="OrthoDB" id="630606at2"/>
<comment type="caution">
    <text evidence="3">The sequence shown here is derived from an EMBL/GenBank/DDBJ whole genome shotgun (WGS) entry which is preliminary data.</text>
</comment>
<reference evidence="3 4" key="1">
    <citation type="submission" date="2019-03" db="EMBL/GenBank/DDBJ databases">
        <authorList>
            <person name="Kim M.K.M."/>
        </authorList>
    </citation>
    <scope>NUCLEOTIDE SEQUENCE [LARGE SCALE GENOMIC DNA]</scope>
    <source>
        <strain evidence="3 4">17J68-12</strain>
    </source>
</reference>
<feature type="region of interest" description="Disordered" evidence="1">
    <location>
        <begin position="86"/>
        <end position="119"/>
    </location>
</feature>
<evidence type="ECO:0000256" key="2">
    <source>
        <dbReference type="SAM" id="Phobius"/>
    </source>
</evidence>
<name>A0A4V2NVP5_9BACT</name>
<feature type="compositionally biased region" description="Polar residues" evidence="1">
    <location>
        <begin position="162"/>
        <end position="190"/>
    </location>
</feature>
<dbReference type="AlphaFoldDB" id="A0A4V2NVP5"/>
<accession>A0A4V2NVP5</accession>
<proteinExistence type="predicted"/>
<feature type="transmembrane region" description="Helical" evidence="2">
    <location>
        <begin position="35"/>
        <end position="53"/>
    </location>
</feature>
<evidence type="ECO:0008006" key="5">
    <source>
        <dbReference type="Google" id="ProtNLM"/>
    </source>
</evidence>
<keyword evidence="2" id="KW-0812">Transmembrane</keyword>
<gene>
    <name evidence="3" type="ORF">EPD60_09735</name>
</gene>
<protein>
    <recommendedName>
        <fullName evidence="5">Outer membrane protein beta-barrel domain-containing protein</fullName>
    </recommendedName>
</protein>
<evidence type="ECO:0000256" key="1">
    <source>
        <dbReference type="SAM" id="MobiDB-lite"/>
    </source>
</evidence>
<feature type="region of interest" description="Disordered" evidence="1">
    <location>
        <begin position="132"/>
        <end position="190"/>
    </location>
</feature>
<organism evidence="3 4">
    <name type="scientific">Flaviaesturariibacter flavus</name>
    <dbReference type="NCBI Taxonomy" id="2502780"/>
    <lineage>
        <taxon>Bacteria</taxon>
        <taxon>Pseudomonadati</taxon>
        <taxon>Bacteroidota</taxon>
        <taxon>Chitinophagia</taxon>
        <taxon>Chitinophagales</taxon>
        <taxon>Chitinophagaceae</taxon>
        <taxon>Flaviaestuariibacter</taxon>
    </lineage>
</organism>
<evidence type="ECO:0000313" key="3">
    <source>
        <dbReference type="EMBL" id="TCJ14272.1"/>
    </source>
</evidence>
<dbReference type="RefSeq" id="WP_131449237.1">
    <property type="nucleotide sequence ID" value="NZ_SJZI01000042.1"/>
</dbReference>
<evidence type="ECO:0000313" key="4">
    <source>
        <dbReference type="Proteomes" id="UP000295334"/>
    </source>
</evidence>
<keyword evidence="2" id="KW-1133">Transmembrane helix</keyword>
<keyword evidence="2" id="KW-0472">Membrane</keyword>
<feature type="compositionally biased region" description="Polar residues" evidence="1">
    <location>
        <begin position="140"/>
        <end position="153"/>
    </location>
</feature>
<dbReference type="EMBL" id="SJZI01000042">
    <property type="protein sequence ID" value="TCJ14272.1"/>
    <property type="molecule type" value="Genomic_DNA"/>
</dbReference>
<keyword evidence="4" id="KW-1185">Reference proteome</keyword>